<proteinExistence type="predicted"/>
<reference evidence="1 2" key="1">
    <citation type="journal article" date="2018" name="Proc. Natl. Acad. Sci. U.S.A.">
        <title>Linking secondary metabolites to gene clusters through genome sequencing of six diverse Aspergillus species.</title>
        <authorList>
            <person name="Kaerboelling I."/>
            <person name="Vesth T.C."/>
            <person name="Frisvad J.C."/>
            <person name="Nybo J.L."/>
            <person name="Theobald S."/>
            <person name="Kuo A."/>
            <person name="Bowyer P."/>
            <person name="Matsuda Y."/>
            <person name="Mondo S."/>
            <person name="Lyhne E.K."/>
            <person name="Kogle M.E."/>
            <person name="Clum A."/>
            <person name="Lipzen A."/>
            <person name="Salamov A."/>
            <person name="Ngan C.Y."/>
            <person name="Daum C."/>
            <person name="Chiniquy J."/>
            <person name="Barry K."/>
            <person name="LaButti K."/>
            <person name="Haridas S."/>
            <person name="Simmons B.A."/>
            <person name="Magnuson J.K."/>
            <person name="Mortensen U.H."/>
            <person name="Larsen T.O."/>
            <person name="Grigoriev I.V."/>
            <person name="Baker S.E."/>
            <person name="Andersen M.R."/>
        </authorList>
    </citation>
    <scope>NUCLEOTIDE SEQUENCE [LARGE SCALE GENOMIC DNA]</scope>
    <source>
        <strain evidence="1 2">IBT 24754</strain>
    </source>
</reference>
<accession>A0A2T5LPF3</accession>
<comment type="caution">
    <text evidence="1">The sequence shown here is derived from an EMBL/GenBank/DDBJ whole genome shotgun (WGS) entry which is preliminary data.</text>
</comment>
<dbReference type="RefSeq" id="XP_040749551.1">
    <property type="nucleotide sequence ID" value="XM_040897764.1"/>
</dbReference>
<sequence>MALHWGPQKAPSSLSVCLPLHPRRLLMHFCCIVRRMDEFRPAFPAGEILIPCFTFFS</sequence>
<organism evidence="1 2">
    <name type="scientific">Aspergillus ochraceoroseus IBT 24754</name>
    <dbReference type="NCBI Taxonomy" id="1392256"/>
    <lineage>
        <taxon>Eukaryota</taxon>
        <taxon>Fungi</taxon>
        <taxon>Dikarya</taxon>
        <taxon>Ascomycota</taxon>
        <taxon>Pezizomycotina</taxon>
        <taxon>Eurotiomycetes</taxon>
        <taxon>Eurotiomycetidae</taxon>
        <taxon>Eurotiales</taxon>
        <taxon>Aspergillaceae</taxon>
        <taxon>Aspergillus</taxon>
        <taxon>Aspergillus subgen. Nidulantes</taxon>
    </lineage>
</organism>
<dbReference type="EMBL" id="MSFN02000008">
    <property type="protein sequence ID" value="PTU18159.1"/>
    <property type="molecule type" value="Genomic_DNA"/>
</dbReference>
<dbReference type="VEuPathDB" id="FungiDB:P175DRAFT_0504062"/>
<dbReference type="AlphaFoldDB" id="A0A2T5LPF3"/>
<gene>
    <name evidence="1" type="ORF">P175DRAFT_0504062</name>
</gene>
<protein>
    <submittedName>
        <fullName evidence="1">Uncharacterized protein</fullName>
    </submittedName>
</protein>
<dbReference type="Proteomes" id="UP000244073">
    <property type="component" value="Unassembled WGS sequence"/>
</dbReference>
<dbReference type="GeneID" id="63814646"/>
<name>A0A2T5LPF3_9EURO</name>
<evidence type="ECO:0000313" key="2">
    <source>
        <dbReference type="Proteomes" id="UP000244073"/>
    </source>
</evidence>
<evidence type="ECO:0000313" key="1">
    <source>
        <dbReference type="EMBL" id="PTU18159.1"/>
    </source>
</evidence>